<evidence type="ECO:0000256" key="5">
    <source>
        <dbReference type="ARBA" id="ARBA00023306"/>
    </source>
</evidence>
<feature type="binding site" evidence="7">
    <location>
        <position position="185"/>
    </location>
    <ligand>
        <name>UDP-N-acetyl-alpha-D-muramoyl-L-alanyl-D-glutamate</name>
        <dbReference type="ChEBI" id="CHEBI:83900"/>
    </ligand>
</feature>
<dbReference type="PANTHER" id="PTHR23135">
    <property type="entry name" value="MUR LIGASE FAMILY MEMBER"/>
    <property type="match status" value="1"/>
</dbReference>
<dbReference type="PANTHER" id="PTHR23135:SF4">
    <property type="entry name" value="UDP-N-ACETYLMURAMOYL-L-ALANYL-D-GLUTAMATE--2,6-DIAMINOPIMELATE LIGASE MURE HOMOLOG, CHLOROPLASTIC"/>
    <property type="match status" value="1"/>
</dbReference>
<feature type="binding site" evidence="7">
    <location>
        <position position="469"/>
    </location>
    <ligand>
        <name>meso-2,6-diaminopimelate</name>
        <dbReference type="ChEBI" id="CHEBI:57791"/>
    </ligand>
</feature>
<evidence type="ECO:0000256" key="8">
    <source>
        <dbReference type="RuleBase" id="RU004135"/>
    </source>
</evidence>
<feature type="binding site" evidence="7">
    <location>
        <position position="465"/>
    </location>
    <ligand>
        <name>meso-2,6-diaminopimelate</name>
        <dbReference type="ChEBI" id="CHEBI:57791"/>
    </ligand>
</feature>
<keyword evidence="7" id="KW-0963">Cytoplasm</keyword>
<dbReference type="RefSeq" id="WP_002926952.1">
    <property type="nucleotide sequence ID" value="NZ_JARQZE010000011.1"/>
</dbReference>
<evidence type="ECO:0000259" key="11">
    <source>
        <dbReference type="Pfam" id="PF08245"/>
    </source>
</evidence>
<dbReference type="EC" id="6.3.2.13" evidence="7"/>
<dbReference type="InterPro" id="IPR005761">
    <property type="entry name" value="UDP-N-AcMur-Glu-dNH2Pim_ligase"/>
</dbReference>
<evidence type="ECO:0000313" key="13">
    <source>
        <dbReference type="Proteomes" id="UP001597158"/>
    </source>
</evidence>
<evidence type="ECO:0000259" key="9">
    <source>
        <dbReference type="Pfam" id="PF01225"/>
    </source>
</evidence>
<feature type="domain" description="Mur ligase N-terminal catalytic" evidence="9">
    <location>
        <begin position="23"/>
        <end position="93"/>
    </location>
</feature>
<dbReference type="NCBIfam" id="NF001126">
    <property type="entry name" value="PRK00139.1-4"/>
    <property type="match status" value="1"/>
</dbReference>
<comment type="PTM">
    <text evidence="7">Carboxylation is probably crucial for Mg(2+) binding and, consequently, for the gamma-phosphate positioning of ATP.</text>
</comment>
<keyword evidence="7" id="KW-0460">Magnesium</keyword>
<dbReference type="Pfam" id="PF02875">
    <property type="entry name" value="Mur_ligase_C"/>
    <property type="match status" value="1"/>
</dbReference>
<comment type="pathway">
    <text evidence="7 8">Cell wall biogenesis; peptidoglycan biosynthesis.</text>
</comment>
<dbReference type="GO" id="GO:0008765">
    <property type="term" value="F:UDP-N-acetylmuramoylalanyl-D-glutamate-2,6-diaminopimelate ligase activity"/>
    <property type="evidence" value="ECO:0007669"/>
    <property type="project" value="UniProtKB-EC"/>
</dbReference>
<sequence length="501" mass="53308">MSADKALAVLERLRALGVEARDISADSRKAGPGCVFAAWPGVRTDGRRYLGDAVAHGASALLWESADGFRPGDLTVPGLAVEGLREMAGHLAHEIHGRPSERLWLCGVTGTNGKTTVTQMLARAFEELGSRCGIVGTLGCGFPGELEEGLNTTPDALELQRWFARFAAAGAAETAMEVSSIGLDQGRVNGARFDVAIFTNLSRDHLDYHGSMEAYGEAKSRLFSRPELRTAIVNIDDSFGLALARRLVAEGRDVIACTLYPANTEAVPGVRVLLADRLQAAPAGLRFNLAWEGRSADVNVRMVAPFNVSNLVAVAAALLARGIDFEALPPVLSRLTPPSGRMQLVGGVCEPLVVIDYAHSPDALAKVLEALRTTVHTRKGRLVCVFGCGGDRDPGKRPMMGEVARALADRVVVTSDNPRSEDPVRIMDAVAEGAGPGAERIVDRAQAIARAIAEAGVDDVVLIAGKGHEPYQEVLGERIPFSDLEQARLALQGWHARGVAR</sequence>
<dbReference type="NCBIfam" id="TIGR01085">
    <property type="entry name" value="murE"/>
    <property type="match status" value="1"/>
</dbReference>
<accession>A0ABW3WA79</accession>
<name>A0ABW3WA79_9RHOO</name>
<dbReference type="Gene3D" id="3.40.1190.10">
    <property type="entry name" value="Mur-like, catalytic domain"/>
    <property type="match status" value="1"/>
</dbReference>
<feature type="domain" description="Mur ligase C-terminal" evidence="10">
    <location>
        <begin position="340"/>
        <end position="467"/>
    </location>
</feature>
<dbReference type="InterPro" id="IPR013221">
    <property type="entry name" value="Mur_ligase_cen"/>
</dbReference>
<comment type="function">
    <text evidence="7">Catalyzes the addition of meso-diaminopimelic acid to the nucleotide precursor UDP-N-acetylmuramoyl-L-alanyl-D-glutamate (UMAG) in the biosynthesis of bacterial cell-wall peptidoglycan.</text>
</comment>
<feature type="binding site" evidence="7">
    <location>
        <begin position="110"/>
        <end position="116"/>
    </location>
    <ligand>
        <name>ATP</name>
        <dbReference type="ChEBI" id="CHEBI:30616"/>
    </ligand>
</feature>
<evidence type="ECO:0000313" key="12">
    <source>
        <dbReference type="EMBL" id="MFD1262973.1"/>
    </source>
</evidence>
<dbReference type="InterPro" id="IPR004101">
    <property type="entry name" value="Mur_ligase_C"/>
</dbReference>
<keyword evidence="2 7" id="KW-0132">Cell division</keyword>
<feature type="binding site" evidence="7">
    <location>
        <position position="27"/>
    </location>
    <ligand>
        <name>UDP-N-acetyl-alpha-D-muramoyl-L-alanyl-D-glutamate</name>
        <dbReference type="ChEBI" id="CHEBI:83900"/>
    </ligand>
</feature>
<dbReference type="SUPFAM" id="SSF53244">
    <property type="entry name" value="MurD-like peptide ligases, peptide-binding domain"/>
    <property type="match status" value="1"/>
</dbReference>
<keyword evidence="5 7" id="KW-0131">Cell cycle</keyword>
<dbReference type="HAMAP" id="MF_00208">
    <property type="entry name" value="MurE"/>
    <property type="match status" value="1"/>
</dbReference>
<feature type="binding site" evidence="7">
    <location>
        <begin position="416"/>
        <end position="419"/>
    </location>
    <ligand>
        <name>meso-2,6-diaminopimelate</name>
        <dbReference type="ChEBI" id="CHEBI:57791"/>
    </ligand>
</feature>
<dbReference type="SUPFAM" id="SSF53623">
    <property type="entry name" value="MurD-like peptide ligases, catalytic domain"/>
    <property type="match status" value="1"/>
</dbReference>
<evidence type="ECO:0000256" key="2">
    <source>
        <dbReference type="ARBA" id="ARBA00022618"/>
    </source>
</evidence>
<protein>
    <recommendedName>
        <fullName evidence="7">UDP-N-acetylmuramoyl-L-alanyl-D-glutamate--2,6-diaminopimelate ligase</fullName>
        <ecNumber evidence="7">6.3.2.13</ecNumber>
    </recommendedName>
    <alternativeName>
        <fullName evidence="7">Meso-A2pm-adding enzyme</fullName>
    </alternativeName>
    <alternativeName>
        <fullName evidence="7">Meso-diaminopimelate-adding enzyme</fullName>
    </alternativeName>
    <alternativeName>
        <fullName evidence="7">UDP-MurNAc-L-Ala-D-Glu:meso-diaminopimelate ligase</fullName>
    </alternativeName>
    <alternativeName>
        <fullName evidence="7">UDP-MurNAc-tripeptide synthetase</fullName>
    </alternativeName>
    <alternativeName>
        <fullName evidence="7">UDP-N-acetylmuramyl-tripeptide synthetase</fullName>
    </alternativeName>
</protein>
<dbReference type="Gene3D" id="3.90.190.20">
    <property type="entry name" value="Mur ligase, C-terminal domain"/>
    <property type="match status" value="1"/>
</dbReference>
<dbReference type="SUPFAM" id="SSF63418">
    <property type="entry name" value="MurE/MurF N-terminal domain"/>
    <property type="match status" value="1"/>
</dbReference>
<dbReference type="Pfam" id="PF08245">
    <property type="entry name" value="Mur_ligase_M"/>
    <property type="match status" value="1"/>
</dbReference>
<feature type="binding site" evidence="7">
    <location>
        <position position="187"/>
    </location>
    <ligand>
        <name>UDP-N-acetyl-alpha-D-muramoyl-L-alanyl-D-glutamate</name>
        <dbReference type="ChEBI" id="CHEBI:83900"/>
    </ligand>
</feature>
<keyword evidence="4 7" id="KW-0573">Peptidoglycan synthesis</keyword>
<proteinExistence type="inferred from homology"/>
<evidence type="ECO:0000256" key="4">
    <source>
        <dbReference type="ARBA" id="ARBA00022984"/>
    </source>
</evidence>
<evidence type="ECO:0000256" key="6">
    <source>
        <dbReference type="ARBA" id="ARBA00023316"/>
    </source>
</evidence>
<feature type="binding site" evidence="7">
    <location>
        <begin position="152"/>
        <end position="153"/>
    </location>
    <ligand>
        <name>UDP-N-acetyl-alpha-D-muramoyl-L-alanyl-D-glutamate</name>
        <dbReference type="ChEBI" id="CHEBI:83900"/>
    </ligand>
</feature>
<keyword evidence="6 7" id="KW-0961">Cell wall biogenesis/degradation</keyword>
<comment type="similarity">
    <text evidence="1 7">Belongs to the MurCDEF family. MurE subfamily.</text>
</comment>
<dbReference type="InterPro" id="IPR036565">
    <property type="entry name" value="Mur-like_cat_sf"/>
</dbReference>
<dbReference type="InterPro" id="IPR036615">
    <property type="entry name" value="Mur_ligase_C_dom_sf"/>
</dbReference>
<feature type="binding site" evidence="7">
    <location>
        <position position="179"/>
    </location>
    <ligand>
        <name>UDP-N-acetyl-alpha-D-muramoyl-L-alanyl-D-glutamate</name>
        <dbReference type="ChEBI" id="CHEBI:83900"/>
    </ligand>
</feature>
<comment type="caution">
    <text evidence="12">The sequence shown here is derived from an EMBL/GenBank/DDBJ whole genome shotgun (WGS) entry which is preliminary data.</text>
</comment>
<dbReference type="InterPro" id="IPR000713">
    <property type="entry name" value="Mur_ligase_N"/>
</dbReference>
<evidence type="ECO:0000256" key="3">
    <source>
        <dbReference type="ARBA" id="ARBA00022960"/>
    </source>
</evidence>
<feature type="short sequence motif" description="Meso-diaminopimelate recognition motif" evidence="7">
    <location>
        <begin position="416"/>
        <end position="419"/>
    </location>
</feature>
<dbReference type="EMBL" id="JBHTMC010000009">
    <property type="protein sequence ID" value="MFD1262973.1"/>
    <property type="molecule type" value="Genomic_DNA"/>
</dbReference>
<comment type="cofactor">
    <cofactor evidence="7">
        <name>Mg(2+)</name>
        <dbReference type="ChEBI" id="CHEBI:18420"/>
    </cofactor>
</comment>
<evidence type="ECO:0000256" key="1">
    <source>
        <dbReference type="ARBA" id="ARBA00005898"/>
    </source>
</evidence>
<comment type="subcellular location">
    <subcellularLocation>
        <location evidence="7 8">Cytoplasm</location>
    </subcellularLocation>
</comment>
<keyword evidence="3 7" id="KW-0133">Cell shape</keyword>
<dbReference type="Gene3D" id="3.40.1390.10">
    <property type="entry name" value="MurE/MurF, N-terminal domain"/>
    <property type="match status" value="1"/>
</dbReference>
<comment type="caution">
    <text evidence="7">Lacks conserved residue(s) required for the propagation of feature annotation.</text>
</comment>
<feature type="domain" description="Mur ligase central" evidence="11">
    <location>
        <begin position="108"/>
        <end position="317"/>
    </location>
</feature>
<gene>
    <name evidence="7" type="primary">murE</name>
    <name evidence="12" type="ORF">ACFQ4M_05205</name>
</gene>
<keyword evidence="7" id="KW-0547">Nucleotide-binding</keyword>
<feature type="binding site" evidence="7">
    <location>
        <position position="392"/>
    </location>
    <ligand>
        <name>meso-2,6-diaminopimelate</name>
        <dbReference type="ChEBI" id="CHEBI:57791"/>
    </ligand>
</feature>
<dbReference type="InterPro" id="IPR035911">
    <property type="entry name" value="MurE/MurF_N"/>
</dbReference>
<evidence type="ECO:0000259" key="10">
    <source>
        <dbReference type="Pfam" id="PF02875"/>
    </source>
</evidence>
<dbReference type="Pfam" id="PF01225">
    <property type="entry name" value="Mur_ligase"/>
    <property type="match status" value="1"/>
</dbReference>
<feature type="modified residue" description="N6-carboxylysine" evidence="7">
    <location>
        <position position="219"/>
    </location>
</feature>
<organism evidence="12 13">
    <name type="scientific">Thauera mechernichensis</name>
    <dbReference type="NCBI Taxonomy" id="82788"/>
    <lineage>
        <taxon>Bacteria</taxon>
        <taxon>Pseudomonadati</taxon>
        <taxon>Pseudomonadota</taxon>
        <taxon>Betaproteobacteria</taxon>
        <taxon>Rhodocyclales</taxon>
        <taxon>Zoogloeaceae</taxon>
        <taxon>Thauera</taxon>
    </lineage>
</organism>
<comment type="catalytic activity">
    <reaction evidence="7">
        <text>UDP-N-acetyl-alpha-D-muramoyl-L-alanyl-D-glutamate + meso-2,6-diaminopimelate + ATP = UDP-N-acetyl-alpha-D-muramoyl-L-alanyl-gamma-D-glutamyl-meso-2,6-diaminopimelate + ADP + phosphate + H(+)</text>
        <dbReference type="Rhea" id="RHEA:23676"/>
        <dbReference type="ChEBI" id="CHEBI:15378"/>
        <dbReference type="ChEBI" id="CHEBI:30616"/>
        <dbReference type="ChEBI" id="CHEBI:43474"/>
        <dbReference type="ChEBI" id="CHEBI:57791"/>
        <dbReference type="ChEBI" id="CHEBI:83900"/>
        <dbReference type="ChEBI" id="CHEBI:83905"/>
        <dbReference type="ChEBI" id="CHEBI:456216"/>
        <dbReference type="EC" id="6.3.2.13"/>
    </reaction>
</comment>
<reference evidence="13" key="1">
    <citation type="journal article" date="2019" name="Int. J. Syst. Evol. Microbiol.">
        <title>The Global Catalogue of Microorganisms (GCM) 10K type strain sequencing project: providing services to taxonomists for standard genome sequencing and annotation.</title>
        <authorList>
            <consortium name="The Broad Institute Genomics Platform"/>
            <consortium name="The Broad Institute Genome Sequencing Center for Infectious Disease"/>
            <person name="Wu L."/>
            <person name="Ma J."/>
        </authorList>
    </citation>
    <scope>NUCLEOTIDE SEQUENCE [LARGE SCALE GENOMIC DNA]</scope>
    <source>
        <strain evidence="13">CCUG 48884</strain>
    </source>
</reference>
<feature type="binding site" evidence="7">
    <location>
        <position position="151"/>
    </location>
    <ligand>
        <name>UDP-N-acetyl-alpha-D-muramoyl-L-alanyl-D-glutamate</name>
        <dbReference type="ChEBI" id="CHEBI:83900"/>
    </ligand>
</feature>
<keyword evidence="7 12" id="KW-0436">Ligase</keyword>
<evidence type="ECO:0000256" key="7">
    <source>
        <dbReference type="HAMAP-Rule" id="MF_00208"/>
    </source>
</evidence>
<dbReference type="Proteomes" id="UP001597158">
    <property type="component" value="Unassembled WGS sequence"/>
</dbReference>
<keyword evidence="13" id="KW-1185">Reference proteome</keyword>
<keyword evidence="7" id="KW-0067">ATP-binding</keyword>